<dbReference type="EC" id="2.1.1.360" evidence="1"/>
<dbReference type="EMBL" id="KX008963">
    <property type="protein sequence ID" value="AOM63413.1"/>
    <property type="molecule type" value="Genomic_DNA"/>
</dbReference>
<dbReference type="Proteomes" id="UP000232488">
    <property type="component" value="Segment"/>
</dbReference>
<keyword evidence="3" id="KW-0156">Chromatin regulator</keyword>
<organism evidence="7 8">
    <name type="scientific">Heterosigma akashiwo virus 01</name>
    <name type="common">HaV01</name>
    <dbReference type="NCBI Taxonomy" id="97195"/>
    <lineage>
        <taxon>Viruses</taxon>
        <taxon>Varidnaviria</taxon>
        <taxon>Bamfordvirae</taxon>
        <taxon>Nucleocytoviricota</taxon>
        <taxon>Megaviricetes</taxon>
        <taxon>Algavirales</taxon>
        <taxon>Phycodnaviridae</taxon>
        <taxon>Raphidovirus</taxon>
        <taxon>Raphidovirus japonicum</taxon>
    </lineage>
</organism>
<name>A0A1C9C550_HAV01</name>
<dbReference type="GO" id="GO:0140956">
    <property type="term" value="F:histone H3K79 trimethyltransferase activity"/>
    <property type="evidence" value="ECO:0007669"/>
    <property type="project" value="UniProtKB-EC"/>
</dbReference>
<feature type="domain" description="DOT1" evidence="6">
    <location>
        <begin position="1"/>
        <end position="187"/>
    </location>
</feature>
<evidence type="ECO:0000256" key="2">
    <source>
        <dbReference type="ARBA" id="ARBA00020987"/>
    </source>
</evidence>
<dbReference type="Pfam" id="PF08123">
    <property type="entry name" value="DOT1"/>
    <property type="match status" value="1"/>
</dbReference>
<dbReference type="PANTHER" id="PTHR21451:SF19">
    <property type="entry name" value="ACTIVATED IN BLOCKED UNFOLDED PROTEIN RESPONSE"/>
    <property type="match status" value="1"/>
</dbReference>
<evidence type="ECO:0000256" key="4">
    <source>
        <dbReference type="ARBA" id="ARBA00029821"/>
    </source>
</evidence>
<comment type="catalytic activity">
    <reaction evidence="5">
        <text>L-lysyl(79)-[histone H3] + 3 S-adenosyl-L-methionine = N(6),N(6),N(6)-trimethyl-L-lysyl(79)-[histone H3] + 3 S-adenosyl-L-homocysteine + 3 H(+)</text>
        <dbReference type="Rhea" id="RHEA:60328"/>
        <dbReference type="Rhea" id="RHEA-COMP:15549"/>
        <dbReference type="Rhea" id="RHEA-COMP:15552"/>
        <dbReference type="ChEBI" id="CHEBI:15378"/>
        <dbReference type="ChEBI" id="CHEBI:29969"/>
        <dbReference type="ChEBI" id="CHEBI:57856"/>
        <dbReference type="ChEBI" id="CHEBI:59789"/>
        <dbReference type="ChEBI" id="CHEBI:61961"/>
        <dbReference type="EC" id="2.1.1.360"/>
    </reaction>
</comment>
<evidence type="ECO:0000256" key="3">
    <source>
        <dbReference type="ARBA" id="ARBA00022853"/>
    </source>
</evidence>
<dbReference type="InterPro" id="IPR029063">
    <property type="entry name" value="SAM-dependent_MTases_sf"/>
</dbReference>
<evidence type="ECO:0000256" key="5">
    <source>
        <dbReference type="ARBA" id="ARBA00047770"/>
    </source>
</evidence>
<proteinExistence type="predicted"/>
<organismHost>
    <name type="scientific">Heterosigma akashiwo</name>
    <name type="common">Chromophytic alga</name>
    <name type="synonym">Heterosigma carterae</name>
    <dbReference type="NCBI Taxonomy" id="2829"/>
</organismHost>
<dbReference type="KEGG" id="vg:37618463"/>
<dbReference type="GO" id="GO:0051726">
    <property type="term" value="P:regulation of cell cycle"/>
    <property type="evidence" value="ECO:0007669"/>
    <property type="project" value="InterPro"/>
</dbReference>
<dbReference type="InterPro" id="IPR025789">
    <property type="entry name" value="DOT1_dom"/>
</dbReference>
<reference evidence="7 8" key="1">
    <citation type="submission" date="2016-03" db="EMBL/GenBank/DDBJ databases">
        <title>Genome sequences of a Phycodnavirus, Heterosigma akashiwo virus strain 53.</title>
        <authorList>
            <person name="Ueki S."/>
            <person name="Ogura Y."/>
            <person name="Hayashi T."/>
        </authorList>
    </citation>
    <scope>NUCLEOTIDE SEQUENCE [LARGE SCALE GENOMIC DNA]</scope>
    <source>
        <strain evidence="7">HaV53</strain>
    </source>
</reference>
<evidence type="ECO:0000313" key="7">
    <source>
        <dbReference type="EMBL" id="AOM63413.1"/>
    </source>
</evidence>
<dbReference type="PROSITE" id="PS51569">
    <property type="entry name" value="DOT1"/>
    <property type="match status" value="1"/>
</dbReference>
<dbReference type="Gene3D" id="3.40.50.150">
    <property type="entry name" value="Vaccinia Virus protein VP39"/>
    <property type="match status" value="1"/>
</dbReference>
<dbReference type="PANTHER" id="PTHR21451">
    <property type="entry name" value="HISTONE H3 METHYLTRANSFERASE"/>
    <property type="match status" value="1"/>
</dbReference>
<evidence type="ECO:0000256" key="1">
    <source>
        <dbReference type="ARBA" id="ARBA00012190"/>
    </source>
</evidence>
<accession>A0A1C9C550</accession>
<dbReference type="SUPFAM" id="SSF53335">
    <property type="entry name" value="S-adenosyl-L-methionine-dependent methyltransferases"/>
    <property type="match status" value="1"/>
</dbReference>
<evidence type="ECO:0000313" key="8">
    <source>
        <dbReference type="Proteomes" id="UP000232488"/>
    </source>
</evidence>
<dbReference type="RefSeq" id="YP_009507479.1">
    <property type="nucleotide sequence ID" value="NC_038553.1"/>
</dbReference>
<keyword evidence="8" id="KW-1185">Reference proteome</keyword>
<sequence length="187" mass="21420">MYKEITSKDSSLFSIGGYSEVYGELTEEGTIQMFKNLESDDLKDKVFIDLGSGLGRPVITAAFYFPQLRESRGVELSESRHIASIENLKKIHDERGREQHATICFIHDDMFNVPLNDCDIIYISNLCMSNRVNQRLSTKIENEVKKGTIVFSSKKLTCMKRECSIREVPSVKTSWINNSRLYMLTCN</sequence>
<evidence type="ECO:0000259" key="6">
    <source>
        <dbReference type="PROSITE" id="PS51569"/>
    </source>
</evidence>
<dbReference type="GeneID" id="37618463"/>
<dbReference type="InterPro" id="IPR030445">
    <property type="entry name" value="H3-K79_meTrfase"/>
</dbReference>
<gene>
    <name evidence="7" type="primary">HaV53_ORF82</name>
</gene>
<protein>
    <recommendedName>
        <fullName evidence="2">Histone-lysine N-methyltransferase, H3 lysine-79 specific</fullName>
        <ecNumber evidence="1">2.1.1.360</ecNumber>
    </recommendedName>
    <alternativeName>
        <fullName evidence="4">Histone H3-K79 methyltransferase</fullName>
    </alternativeName>
</protein>